<evidence type="ECO:0000313" key="1">
    <source>
        <dbReference type="EMBL" id="CAA6830440.1"/>
    </source>
</evidence>
<reference evidence="1" key="1">
    <citation type="submission" date="2020-01" db="EMBL/GenBank/DDBJ databases">
        <authorList>
            <person name="Meier V. D."/>
            <person name="Meier V D."/>
        </authorList>
    </citation>
    <scope>NUCLEOTIDE SEQUENCE</scope>
    <source>
        <strain evidence="1">HLG_WM_MAG_09</strain>
    </source>
</reference>
<gene>
    <name evidence="1" type="ORF">HELGO_WM61317</name>
</gene>
<accession>A0A6S6UM83</accession>
<dbReference type="EMBL" id="CACVAT010000586">
    <property type="protein sequence ID" value="CAA6830440.1"/>
    <property type="molecule type" value="Genomic_DNA"/>
</dbReference>
<dbReference type="AlphaFoldDB" id="A0A6S6UM83"/>
<sequence length="238" mass="27940">MFNFHLQPRIFKTFHAKQSSPPEGYLLQRVDISFEKYQSCNRTTRYSDSTKRPNMEYTNRKGKTYYLYAGTTKTGKPRYYSSSKDSSNTGTPLEQLPEGYEIYERPENAQVFIRKQRPRLITEIEEQFIKKQLSELHQPGQYIVDCKDESLTIYESARISDLGDDEIPRTDMSQGDYTAVLRFCLCDKETRAFTAERFCFRGSIDDWIHAGGPDSFQNIITQYLKYLGTDQFYELPYL</sequence>
<organism evidence="1">
    <name type="scientific">uncultured Thiotrichaceae bacterium</name>
    <dbReference type="NCBI Taxonomy" id="298394"/>
    <lineage>
        <taxon>Bacteria</taxon>
        <taxon>Pseudomonadati</taxon>
        <taxon>Pseudomonadota</taxon>
        <taxon>Gammaproteobacteria</taxon>
        <taxon>Thiotrichales</taxon>
        <taxon>Thiotrichaceae</taxon>
        <taxon>environmental samples</taxon>
    </lineage>
</organism>
<name>A0A6S6UM83_9GAMM</name>
<proteinExistence type="predicted"/>
<protein>
    <submittedName>
        <fullName evidence="1">Uncharacterized protein</fullName>
    </submittedName>
</protein>